<keyword evidence="7" id="KW-1185">Reference proteome</keyword>
<dbReference type="PROSITE" id="PS01124">
    <property type="entry name" value="HTH_ARAC_FAMILY_2"/>
    <property type="match status" value="1"/>
</dbReference>
<dbReference type="Proteomes" id="UP001204548">
    <property type="component" value="Unassembled WGS sequence"/>
</dbReference>
<organism evidence="5 8">
    <name type="scientific">Bacteroides faecis</name>
    <dbReference type="NCBI Taxonomy" id="674529"/>
    <lineage>
        <taxon>Bacteria</taxon>
        <taxon>Pseudomonadati</taxon>
        <taxon>Bacteroidota</taxon>
        <taxon>Bacteroidia</taxon>
        <taxon>Bacteroidales</taxon>
        <taxon>Bacteroidaceae</taxon>
        <taxon>Bacteroides</taxon>
    </lineage>
</organism>
<dbReference type="GO" id="GO:0003700">
    <property type="term" value="F:DNA-binding transcription factor activity"/>
    <property type="evidence" value="ECO:0007669"/>
    <property type="project" value="InterPro"/>
</dbReference>
<dbReference type="RefSeq" id="WP_010538801.1">
    <property type="nucleotide sequence ID" value="NZ_CABMFH010000002.1"/>
</dbReference>
<dbReference type="Pfam" id="PF12833">
    <property type="entry name" value="HTH_18"/>
    <property type="match status" value="1"/>
</dbReference>
<gene>
    <name evidence="5" type="ORF">NXW97_20515</name>
    <name evidence="6" type="ORF">NXY30_24600</name>
</gene>
<feature type="domain" description="HTH araC/xylS-type" evidence="4">
    <location>
        <begin position="40"/>
        <end position="146"/>
    </location>
</feature>
<dbReference type="PANTHER" id="PTHR43280">
    <property type="entry name" value="ARAC-FAMILY TRANSCRIPTIONAL REGULATOR"/>
    <property type="match status" value="1"/>
</dbReference>
<evidence type="ECO:0000313" key="8">
    <source>
        <dbReference type="Proteomes" id="UP001204548"/>
    </source>
</evidence>
<dbReference type="Gene3D" id="1.10.10.60">
    <property type="entry name" value="Homeodomain-like"/>
    <property type="match status" value="2"/>
</dbReference>
<dbReference type="EMBL" id="JANUTS010000001">
    <property type="protein sequence ID" value="MCS2794351.1"/>
    <property type="molecule type" value="Genomic_DNA"/>
</dbReference>
<dbReference type="InterPro" id="IPR018060">
    <property type="entry name" value="HTH_AraC"/>
</dbReference>
<dbReference type="SMART" id="SM00342">
    <property type="entry name" value="HTH_ARAC"/>
    <property type="match status" value="1"/>
</dbReference>
<protein>
    <submittedName>
        <fullName evidence="5">Helix-turn-helix domain-containing protein</fullName>
    </submittedName>
</protein>
<evidence type="ECO:0000313" key="7">
    <source>
        <dbReference type="Proteomes" id="UP001060104"/>
    </source>
</evidence>
<keyword evidence="3" id="KW-0804">Transcription</keyword>
<accession>A0AAW5P0D0</accession>
<evidence type="ECO:0000256" key="1">
    <source>
        <dbReference type="ARBA" id="ARBA00023015"/>
    </source>
</evidence>
<dbReference type="EMBL" id="CP103141">
    <property type="protein sequence ID" value="UVQ74127.1"/>
    <property type="molecule type" value="Genomic_DNA"/>
</dbReference>
<proteinExistence type="predicted"/>
<dbReference type="AlphaFoldDB" id="A0AAW5P0D0"/>
<dbReference type="SUPFAM" id="SSF46689">
    <property type="entry name" value="Homeodomain-like"/>
    <property type="match status" value="1"/>
</dbReference>
<evidence type="ECO:0000256" key="3">
    <source>
        <dbReference type="ARBA" id="ARBA00023163"/>
    </source>
</evidence>
<dbReference type="Proteomes" id="UP001060104">
    <property type="component" value="Chromosome"/>
</dbReference>
<dbReference type="PANTHER" id="PTHR43280:SF29">
    <property type="entry name" value="ARAC-FAMILY TRANSCRIPTIONAL REGULATOR"/>
    <property type="match status" value="1"/>
</dbReference>
<keyword evidence="1" id="KW-0805">Transcription regulation</keyword>
<keyword evidence="2" id="KW-0238">DNA-binding</keyword>
<dbReference type="InterPro" id="IPR009057">
    <property type="entry name" value="Homeodomain-like_sf"/>
</dbReference>
<name>A0AAW5P0D0_9BACE</name>
<dbReference type="GO" id="GO:0043565">
    <property type="term" value="F:sequence-specific DNA binding"/>
    <property type="evidence" value="ECO:0007669"/>
    <property type="project" value="InterPro"/>
</dbReference>
<evidence type="ECO:0000259" key="4">
    <source>
        <dbReference type="PROSITE" id="PS01124"/>
    </source>
</evidence>
<sequence>MNGNKDGRIMANKDIQKEIRSLDDTAQFTLSTRQMAEYCQRIVAYLETEKRYREPGYSLWELSRDTGISTKIISKSINGYMGRNFYDLINRMRIEEAKKMLREMAVTNSRLMIEEVGVQCGFRSRSVFFTRFNGYEKMTPRKYMSMFEKKREGDAERIKRRNG</sequence>
<reference evidence="5" key="1">
    <citation type="submission" date="2022-08" db="EMBL/GenBank/DDBJ databases">
        <title>Genome Sequencing of Bacteroides fragilis Group Isolates with Nanopore Technology.</title>
        <authorList>
            <person name="Tisza M.J."/>
            <person name="Smith D."/>
            <person name="Dekker J.P."/>
        </authorList>
    </citation>
    <scope>NUCLEOTIDE SEQUENCE</scope>
    <source>
        <strain evidence="5">BFG-351</strain>
        <strain evidence="6">BFG-527</strain>
    </source>
</reference>
<evidence type="ECO:0000256" key="2">
    <source>
        <dbReference type="ARBA" id="ARBA00023125"/>
    </source>
</evidence>
<evidence type="ECO:0000313" key="5">
    <source>
        <dbReference type="EMBL" id="MCS2794351.1"/>
    </source>
</evidence>
<evidence type="ECO:0000313" key="6">
    <source>
        <dbReference type="EMBL" id="UVQ74127.1"/>
    </source>
</evidence>